<organism evidence="1 2">
    <name type="scientific">Heliorestis acidaminivorans</name>
    <dbReference type="NCBI Taxonomy" id="553427"/>
    <lineage>
        <taxon>Bacteria</taxon>
        <taxon>Bacillati</taxon>
        <taxon>Bacillota</taxon>
        <taxon>Clostridia</taxon>
        <taxon>Eubacteriales</taxon>
        <taxon>Heliobacteriaceae</taxon>
        <taxon>Heliorestis</taxon>
    </lineage>
</organism>
<evidence type="ECO:0000313" key="2">
    <source>
        <dbReference type="Proteomes" id="UP000468766"/>
    </source>
</evidence>
<gene>
    <name evidence="1" type="ORF">F9B85_08760</name>
</gene>
<proteinExistence type="predicted"/>
<evidence type="ECO:0000313" key="1">
    <source>
        <dbReference type="EMBL" id="KAB2952730.1"/>
    </source>
</evidence>
<sequence length="223" mass="26192">MSNRDKVEEVRAYDDLYQWIWQFRKILEGNKSHQNHSLPISEKYIDLSKAVFIEDPDLLGKIELPQLDSVTVAFEHLLVAMAEHRWVRVRYGINEFLKVYLYHLLKSSSSEEAKKETKRYLSVIRYIFEYGLSPAFPYTESLWSYLSACLESTGMTLARHDRWDAVEVLLIETANMGRHAAREGLQTAPLQHFLRRLENHCRHHGNDEKIASLARNLRFNLEV</sequence>
<reference evidence="1 2" key="1">
    <citation type="submission" date="2019-10" db="EMBL/GenBank/DDBJ databases">
        <title>Whole-genome sequence of the extremophile Heliorestis acidaminivorans DSM 24790.</title>
        <authorList>
            <person name="Kyndt J.A."/>
            <person name="Meyer T.E."/>
        </authorList>
    </citation>
    <scope>NUCLEOTIDE SEQUENCE [LARGE SCALE GENOMIC DNA]</scope>
    <source>
        <strain evidence="1 2">DSM 24790</strain>
    </source>
</reference>
<name>A0A6I0EU75_9FIRM</name>
<dbReference type="AlphaFoldDB" id="A0A6I0EU75"/>
<dbReference type="EMBL" id="WBXO01000005">
    <property type="protein sequence ID" value="KAB2952730.1"/>
    <property type="molecule type" value="Genomic_DNA"/>
</dbReference>
<accession>A0A6I0EU75</accession>
<dbReference type="OrthoDB" id="2080939at2"/>
<comment type="caution">
    <text evidence="1">The sequence shown here is derived from an EMBL/GenBank/DDBJ whole genome shotgun (WGS) entry which is preliminary data.</text>
</comment>
<dbReference type="RefSeq" id="WP_151620007.1">
    <property type="nucleotide sequence ID" value="NZ_WBXO01000005.1"/>
</dbReference>
<keyword evidence="2" id="KW-1185">Reference proteome</keyword>
<dbReference type="Proteomes" id="UP000468766">
    <property type="component" value="Unassembled WGS sequence"/>
</dbReference>
<protein>
    <submittedName>
        <fullName evidence="1">Uncharacterized protein</fullName>
    </submittedName>
</protein>